<evidence type="ECO:0000256" key="1">
    <source>
        <dbReference type="PROSITE-ProRule" id="PRU00409"/>
    </source>
</evidence>
<dbReference type="RefSeq" id="WP_188642029.1">
    <property type="nucleotide sequence ID" value="NZ_BMID01000001.1"/>
</dbReference>
<proteinExistence type="predicted"/>
<dbReference type="Gene3D" id="3.30.1490.20">
    <property type="entry name" value="ATP-grasp fold, A domain"/>
    <property type="match status" value="1"/>
</dbReference>
<name>A0ABQ1FB42_9SPHN</name>
<comment type="caution">
    <text evidence="3">The sequence shown here is derived from an EMBL/GenBank/DDBJ whole genome shotgun (WGS) entry which is preliminary data.</text>
</comment>
<dbReference type="InterPro" id="IPR011761">
    <property type="entry name" value="ATP-grasp"/>
</dbReference>
<evidence type="ECO:0000313" key="4">
    <source>
        <dbReference type="Proteomes" id="UP000603317"/>
    </source>
</evidence>
<reference evidence="4" key="1">
    <citation type="journal article" date="2019" name="Int. J. Syst. Evol. Microbiol.">
        <title>The Global Catalogue of Microorganisms (GCM) 10K type strain sequencing project: providing services to taxonomists for standard genome sequencing and annotation.</title>
        <authorList>
            <consortium name="The Broad Institute Genomics Platform"/>
            <consortium name="The Broad Institute Genome Sequencing Center for Infectious Disease"/>
            <person name="Wu L."/>
            <person name="Ma J."/>
        </authorList>
    </citation>
    <scope>NUCLEOTIDE SEQUENCE [LARGE SCALE GENOMIC DNA]</scope>
    <source>
        <strain evidence="4">CGMCC 1.15297</strain>
    </source>
</reference>
<dbReference type="SUPFAM" id="SSF56059">
    <property type="entry name" value="Glutathione synthetase ATP-binding domain-like"/>
    <property type="match status" value="1"/>
</dbReference>
<keyword evidence="1" id="KW-0067">ATP-binding</keyword>
<dbReference type="InterPro" id="IPR013815">
    <property type="entry name" value="ATP_grasp_subdomain_1"/>
</dbReference>
<protein>
    <recommendedName>
        <fullName evidence="2">ATP-grasp domain-containing protein</fullName>
    </recommendedName>
</protein>
<keyword evidence="4" id="KW-1185">Reference proteome</keyword>
<dbReference type="PANTHER" id="PTHR21621">
    <property type="entry name" value="RIBOSOMAL PROTEIN S6 MODIFICATION PROTEIN"/>
    <property type="match status" value="1"/>
</dbReference>
<dbReference type="EMBL" id="BMID01000001">
    <property type="protein sequence ID" value="GGA05508.1"/>
    <property type="molecule type" value="Genomic_DNA"/>
</dbReference>
<keyword evidence="1" id="KW-0547">Nucleotide-binding</keyword>
<gene>
    <name evidence="3" type="ORF">GCM10010923_14130</name>
</gene>
<evidence type="ECO:0000313" key="3">
    <source>
        <dbReference type="EMBL" id="GGA05508.1"/>
    </source>
</evidence>
<feature type="domain" description="ATP-grasp" evidence="2">
    <location>
        <begin position="101"/>
        <end position="293"/>
    </location>
</feature>
<dbReference type="Pfam" id="PF08443">
    <property type="entry name" value="RimK"/>
    <property type="match status" value="1"/>
</dbReference>
<dbReference type="Proteomes" id="UP000603317">
    <property type="component" value="Unassembled WGS sequence"/>
</dbReference>
<dbReference type="PROSITE" id="PS50975">
    <property type="entry name" value="ATP_GRASP"/>
    <property type="match status" value="1"/>
</dbReference>
<sequence length="303" mass="32619">MPDLALFYDHAEWLIPLQRVLDARGVDYVGIDVAGHCFDPAHIAPPAPIIFNRISMSSFKRTADHPIFYADALLGAWERAGARIINGGEAFAIDHNKARQLEIIASLGLKAPDTRVVRRREDMAAAAQTIGFPLLVKGNIGGAGAGIVRFDSASELKAAALPDSIDKVWLVQGYHTPQDGHIIRFEFIGETFVYAIAVDGGGQFDLCPADACVSTPGKPVVTMTKFEPSEEQIEAARSLVRAAGIDVGGCEALIDQATGELIFYDINAFSNFAANAVELLGFDPHEQLADMLEAEITVLKETA</sequence>
<evidence type="ECO:0000259" key="2">
    <source>
        <dbReference type="PROSITE" id="PS50975"/>
    </source>
</evidence>
<dbReference type="InterPro" id="IPR013651">
    <property type="entry name" value="ATP-grasp_RimK-type"/>
</dbReference>
<organism evidence="3 4">
    <name type="scientific">Blastomonas marina</name>
    <dbReference type="NCBI Taxonomy" id="1867408"/>
    <lineage>
        <taxon>Bacteria</taxon>
        <taxon>Pseudomonadati</taxon>
        <taxon>Pseudomonadota</taxon>
        <taxon>Alphaproteobacteria</taxon>
        <taxon>Sphingomonadales</taxon>
        <taxon>Sphingomonadaceae</taxon>
        <taxon>Blastomonas</taxon>
    </lineage>
</organism>
<accession>A0ABQ1FB42</accession>
<dbReference type="PANTHER" id="PTHR21621:SF0">
    <property type="entry name" value="BETA-CITRYLGLUTAMATE SYNTHASE B-RELATED"/>
    <property type="match status" value="1"/>
</dbReference>